<gene>
    <name evidence="2" type="ORF">F9817_00680</name>
</gene>
<dbReference type="Pfam" id="PF11012">
    <property type="entry name" value="DUF2850"/>
    <property type="match status" value="1"/>
</dbReference>
<protein>
    <submittedName>
        <fullName evidence="2">DUF2850 domain-containing protein</fullName>
    </submittedName>
</protein>
<sequence>MIVAKDKKKIVEWSLLTFALVGTICVAVLYGFLYHKAQSALSPKKSIIGDWVEQNVAHYAAMTIEIRKNAIVIHGHTVTTDYDFDGVYLSYEVGGIEYKYKMADNSNTEMKLITPSYYNPVYRLSGKYKNNIR</sequence>
<keyword evidence="1" id="KW-0472">Membrane</keyword>
<dbReference type="InterPro" id="IPR021271">
    <property type="entry name" value="DUF2850"/>
</dbReference>
<organism evidence="2 3">
    <name type="scientific">Vibrio eleionomae</name>
    <dbReference type="NCBI Taxonomy" id="2653505"/>
    <lineage>
        <taxon>Bacteria</taxon>
        <taxon>Pseudomonadati</taxon>
        <taxon>Pseudomonadota</taxon>
        <taxon>Gammaproteobacteria</taxon>
        <taxon>Vibrionales</taxon>
        <taxon>Vibrionaceae</taxon>
        <taxon>Vibrio</taxon>
    </lineage>
</organism>
<keyword evidence="1" id="KW-1133">Transmembrane helix</keyword>
<keyword evidence="3" id="KW-1185">Reference proteome</keyword>
<evidence type="ECO:0000313" key="2">
    <source>
        <dbReference type="EMBL" id="MZI91722.1"/>
    </source>
</evidence>
<evidence type="ECO:0000256" key="1">
    <source>
        <dbReference type="SAM" id="Phobius"/>
    </source>
</evidence>
<feature type="transmembrane region" description="Helical" evidence="1">
    <location>
        <begin position="12"/>
        <end position="33"/>
    </location>
</feature>
<dbReference type="AlphaFoldDB" id="A0A7X4LHG7"/>
<name>A0A7X4LHG7_9VIBR</name>
<proteinExistence type="predicted"/>
<keyword evidence="1" id="KW-0812">Transmembrane</keyword>
<accession>A0A7X4LHG7</accession>
<evidence type="ECO:0000313" key="3">
    <source>
        <dbReference type="Proteomes" id="UP000462621"/>
    </source>
</evidence>
<dbReference type="Proteomes" id="UP000462621">
    <property type="component" value="Unassembled WGS sequence"/>
</dbReference>
<reference evidence="2 3" key="1">
    <citation type="submission" date="2019-10" db="EMBL/GenBank/DDBJ databases">
        <title>Vibrio sp. nov. isolated from a shrimp pond.</title>
        <authorList>
            <person name="Gomez-Gil B."/>
            <person name="Enciso-Ibarra J."/>
            <person name="Enciso-Ibarra K."/>
            <person name="Bolan-Mejia C."/>
        </authorList>
    </citation>
    <scope>NUCLEOTIDE SEQUENCE [LARGE SCALE GENOMIC DNA]</scope>
    <source>
        <strain evidence="2 3">CAIM 722</strain>
    </source>
</reference>
<dbReference type="EMBL" id="WEKT01000001">
    <property type="protein sequence ID" value="MZI91722.1"/>
    <property type="molecule type" value="Genomic_DNA"/>
</dbReference>
<comment type="caution">
    <text evidence="2">The sequence shown here is derived from an EMBL/GenBank/DDBJ whole genome shotgun (WGS) entry which is preliminary data.</text>
</comment>